<accession>A0ABQ2GWZ2</accession>
<keyword evidence="2" id="KW-1185">Reference proteome</keyword>
<name>A0ABQ2GWZ2_9DEIO</name>
<evidence type="ECO:0000313" key="1">
    <source>
        <dbReference type="EMBL" id="GGM15022.1"/>
    </source>
</evidence>
<gene>
    <name evidence="1" type="ORF">GCM10010841_24410</name>
</gene>
<dbReference type="EMBL" id="BMOM01000021">
    <property type="protein sequence ID" value="GGM15022.1"/>
    <property type="molecule type" value="Genomic_DNA"/>
</dbReference>
<proteinExistence type="predicted"/>
<protein>
    <recommendedName>
        <fullName evidence="3">Phosphoribosyl-ATP pyrophosphohydrolase</fullName>
    </recommendedName>
</protein>
<evidence type="ECO:0008006" key="3">
    <source>
        <dbReference type="Google" id="ProtNLM"/>
    </source>
</evidence>
<reference evidence="2" key="1">
    <citation type="journal article" date="2019" name="Int. J. Syst. Evol. Microbiol.">
        <title>The Global Catalogue of Microorganisms (GCM) 10K type strain sequencing project: providing services to taxonomists for standard genome sequencing and annotation.</title>
        <authorList>
            <consortium name="The Broad Institute Genomics Platform"/>
            <consortium name="The Broad Institute Genome Sequencing Center for Infectious Disease"/>
            <person name="Wu L."/>
            <person name="Ma J."/>
        </authorList>
    </citation>
    <scope>NUCLEOTIDE SEQUENCE [LARGE SCALE GENOMIC DNA]</scope>
    <source>
        <strain evidence="2">JCM 15443</strain>
    </source>
</reference>
<dbReference type="RefSeq" id="WP_188904640.1">
    <property type="nucleotide sequence ID" value="NZ_BMOM01000021.1"/>
</dbReference>
<dbReference type="InterPro" id="IPR038735">
    <property type="entry name" value="MSMEG_1276-like_NTP-PPase_dom"/>
</dbReference>
<evidence type="ECO:0000313" key="2">
    <source>
        <dbReference type="Proteomes" id="UP000661918"/>
    </source>
</evidence>
<organism evidence="1 2">
    <name type="scientific">Deinococcus aerophilus</name>
    <dbReference type="NCBI Taxonomy" id="522488"/>
    <lineage>
        <taxon>Bacteria</taxon>
        <taxon>Thermotogati</taxon>
        <taxon>Deinococcota</taxon>
        <taxon>Deinococci</taxon>
        <taxon>Deinococcales</taxon>
        <taxon>Deinococcaceae</taxon>
        <taxon>Deinococcus</taxon>
    </lineage>
</organism>
<dbReference type="CDD" id="cd11532">
    <property type="entry name" value="NTP-PPase_COG4997"/>
    <property type="match status" value="1"/>
</dbReference>
<dbReference type="Proteomes" id="UP000661918">
    <property type="component" value="Unassembled WGS sequence"/>
</dbReference>
<sequence>MDKLVRDRIPELFGGSARALDPEEFRAALGAKLQEEVAEYLHSGEELELADVLEVVYALARLNGLTPSELEDLRAQKAGERGGFEARLWWTAPTSDPPGPC</sequence>
<comment type="caution">
    <text evidence="1">The sequence shown here is derived from an EMBL/GenBank/DDBJ whole genome shotgun (WGS) entry which is preliminary data.</text>
</comment>